<evidence type="ECO:0000256" key="4">
    <source>
        <dbReference type="ARBA" id="ARBA00022679"/>
    </source>
</evidence>
<dbReference type="InterPro" id="IPR029063">
    <property type="entry name" value="SAM-dependent_MTases_sf"/>
</dbReference>
<name>A0A2M6W6A2_9BACT</name>
<feature type="binding site" evidence="6">
    <location>
        <position position="100"/>
    </location>
    <ligand>
        <name>S-adenosyl-L-methionine</name>
        <dbReference type="ChEBI" id="CHEBI:59789"/>
    </ligand>
</feature>
<evidence type="ECO:0000256" key="6">
    <source>
        <dbReference type="HAMAP-Rule" id="MF_01007"/>
    </source>
</evidence>
<evidence type="ECO:0000256" key="3">
    <source>
        <dbReference type="ARBA" id="ARBA00022603"/>
    </source>
</evidence>
<organism evidence="7 8">
    <name type="scientific">Candidatus Magasanikbacteria bacterium CG10_big_fil_rev_8_21_14_0_10_36_32</name>
    <dbReference type="NCBI Taxonomy" id="1974646"/>
    <lineage>
        <taxon>Bacteria</taxon>
        <taxon>Candidatus Magasanikiibacteriota</taxon>
    </lineage>
</organism>
<evidence type="ECO:0000256" key="2">
    <source>
        <dbReference type="ARBA" id="ARBA00022552"/>
    </source>
</evidence>
<accession>A0A2M6W6A2</accession>
<feature type="binding site" evidence="6">
    <location>
        <position position="52"/>
    </location>
    <ligand>
        <name>S-adenosyl-L-methionine</name>
        <dbReference type="ChEBI" id="CHEBI:59789"/>
    </ligand>
</feature>
<feature type="binding site" evidence="6">
    <location>
        <position position="79"/>
    </location>
    <ligand>
        <name>S-adenosyl-L-methionine</name>
        <dbReference type="ChEBI" id="CHEBI:59789"/>
    </ligand>
</feature>
<feature type="binding site" evidence="6">
    <location>
        <position position="107"/>
    </location>
    <ligand>
        <name>S-adenosyl-L-methionine</name>
        <dbReference type="ChEBI" id="CHEBI:59789"/>
    </ligand>
</feature>
<dbReference type="AlphaFoldDB" id="A0A2M6W6A2"/>
<comment type="caution">
    <text evidence="7">The sequence shown here is derived from an EMBL/GenBank/DDBJ whole genome shotgun (WGS) entry which is preliminary data.</text>
</comment>
<evidence type="ECO:0000256" key="1">
    <source>
        <dbReference type="ARBA" id="ARBA00010396"/>
    </source>
</evidence>
<comment type="function">
    <text evidence="6">Specifically methylates the N4 position of cytidine in position 1402 (C1402) of 16S rRNA.</text>
</comment>
<keyword evidence="6" id="KW-0963">Cytoplasm</keyword>
<dbReference type="PANTHER" id="PTHR11265:SF0">
    <property type="entry name" value="12S RRNA N4-METHYLCYTIDINE METHYLTRANSFERASE"/>
    <property type="match status" value="1"/>
</dbReference>
<dbReference type="HAMAP" id="MF_01007">
    <property type="entry name" value="16SrRNA_methyltr_H"/>
    <property type="match status" value="1"/>
</dbReference>
<dbReference type="Proteomes" id="UP000231426">
    <property type="component" value="Unassembled WGS sequence"/>
</dbReference>
<dbReference type="SUPFAM" id="SSF81799">
    <property type="entry name" value="Putative methyltransferase TM0872, insert domain"/>
    <property type="match status" value="1"/>
</dbReference>
<keyword evidence="4 6" id="KW-0808">Transferase</keyword>
<dbReference type="Gene3D" id="1.10.150.170">
    <property type="entry name" value="Putative methyltransferase TM0872, insert domain"/>
    <property type="match status" value="1"/>
</dbReference>
<dbReference type="EMBL" id="PFBV01000004">
    <property type="protein sequence ID" value="PIT88280.1"/>
    <property type="molecule type" value="Genomic_DNA"/>
</dbReference>
<comment type="similarity">
    <text evidence="1 6">Belongs to the methyltransferase superfamily. RsmH family.</text>
</comment>
<proteinExistence type="inferred from homology"/>
<reference evidence="8" key="1">
    <citation type="submission" date="2017-09" db="EMBL/GenBank/DDBJ databases">
        <title>Depth-based differentiation of microbial function through sediment-hosted aquifers and enrichment of novel symbionts in the deep terrestrial subsurface.</title>
        <authorList>
            <person name="Probst A.J."/>
            <person name="Ladd B."/>
            <person name="Jarett J.K."/>
            <person name="Geller-Mcgrath D.E."/>
            <person name="Sieber C.M.K."/>
            <person name="Emerson J.B."/>
            <person name="Anantharaman K."/>
            <person name="Thomas B.C."/>
            <person name="Malmstrom R."/>
            <person name="Stieglmeier M."/>
            <person name="Klingl A."/>
            <person name="Woyke T."/>
            <person name="Ryan C.M."/>
            <person name="Banfield J.F."/>
        </authorList>
    </citation>
    <scope>NUCLEOTIDE SEQUENCE [LARGE SCALE GENOMIC DNA]</scope>
</reference>
<keyword evidence="5 6" id="KW-0949">S-adenosyl-L-methionine</keyword>
<gene>
    <name evidence="6" type="primary">rsmH</name>
    <name evidence="7" type="ORF">COU29_03370</name>
</gene>
<dbReference type="NCBIfam" id="TIGR00006">
    <property type="entry name" value="16S rRNA (cytosine(1402)-N(4))-methyltransferase RsmH"/>
    <property type="match status" value="1"/>
</dbReference>
<dbReference type="GO" id="GO:0071424">
    <property type="term" value="F:rRNA (cytosine-N4-)-methyltransferase activity"/>
    <property type="evidence" value="ECO:0007669"/>
    <property type="project" value="UniProtKB-UniRule"/>
</dbReference>
<dbReference type="Pfam" id="PF01795">
    <property type="entry name" value="Methyltransf_5"/>
    <property type="match status" value="1"/>
</dbReference>
<dbReference type="InterPro" id="IPR023397">
    <property type="entry name" value="SAM-dep_MeTrfase_MraW_recog"/>
</dbReference>
<feature type="binding site" evidence="6">
    <location>
        <begin position="32"/>
        <end position="34"/>
    </location>
    <ligand>
        <name>S-adenosyl-L-methionine</name>
        <dbReference type="ChEBI" id="CHEBI:59789"/>
    </ligand>
</feature>
<dbReference type="GO" id="GO:0070475">
    <property type="term" value="P:rRNA base methylation"/>
    <property type="evidence" value="ECO:0007669"/>
    <property type="project" value="UniProtKB-UniRule"/>
</dbReference>
<comment type="subcellular location">
    <subcellularLocation>
        <location evidence="6">Cytoplasm</location>
    </subcellularLocation>
</comment>
<dbReference type="Gene3D" id="3.40.50.150">
    <property type="entry name" value="Vaccinia Virus protein VP39"/>
    <property type="match status" value="1"/>
</dbReference>
<dbReference type="InterPro" id="IPR002903">
    <property type="entry name" value="RsmH"/>
</dbReference>
<dbReference type="PANTHER" id="PTHR11265">
    <property type="entry name" value="S-ADENOSYL-METHYLTRANSFERASE MRAW"/>
    <property type="match status" value="1"/>
</dbReference>
<sequence length="304" mass="34238">MERHIPVLLNEVIEALSLKPNANIIDCTLGDGGHSEAILEITGSNGKIMGMDADAESLLRAKRYLYRYGDRVIYVRDNFVNLKKAVEENSFKQVDGVLMDLGWSMPQFFERGRGFSFNPVNSEGEPLDMRFDTNNSTTAADIIKNSNKEELAGIFKKFGEEKFSREIASAIVTARKKNPIETTGQLNEIILDVYRTKLQTEKEVPWVGGLHPATKVYQALRVAVNRELEMLSMSLPQAIEVLAPQGRLAVITFHSLEDRIVKQYFQTLGDKCVVINKKPIIAGEEELKNNPRARSAKLRIIEKK</sequence>
<comment type="catalytic activity">
    <reaction evidence="6">
        <text>cytidine(1402) in 16S rRNA + S-adenosyl-L-methionine = N(4)-methylcytidine(1402) in 16S rRNA + S-adenosyl-L-homocysteine + H(+)</text>
        <dbReference type="Rhea" id="RHEA:42928"/>
        <dbReference type="Rhea" id="RHEA-COMP:10286"/>
        <dbReference type="Rhea" id="RHEA-COMP:10287"/>
        <dbReference type="ChEBI" id="CHEBI:15378"/>
        <dbReference type="ChEBI" id="CHEBI:57856"/>
        <dbReference type="ChEBI" id="CHEBI:59789"/>
        <dbReference type="ChEBI" id="CHEBI:74506"/>
        <dbReference type="ChEBI" id="CHEBI:82748"/>
        <dbReference type="EC" id="2.1.1.199"/>
    </reaction>
</comment>
<dbReference type="SUPFAM" id="SSF53335">
    <property type="entry name" value="S-adenosyl-L-methionine-dependent methyltransferases"/>
    <property type="match status" value="1"/>
</dbReference>
<dbReference type="GO" id="GO:0005737">
    <property type="term" value="C:cytoplasm"/>
    <property type="evidence" value="ECO:0007669"/>
    <property type="project" value="UniProtKB-SubCell"/>
</dbReference>
<evidence type="ECO:0000256" key="5">
    <source>
        <dbReference type="ARBA" id="ARBA00022691"/>
    </source>
</evidence>
<dbReference type="PIRSF" id="PIRSF004486">
    <property type="entry name" value="MraW"/>
    <property type="match status" value="1"/>
</dbReference>
<protein>
    <recommendedName>
        <fullName evidence="6">Ribosomal RNA small subunit methyltransferase H</fullName>
        <ecNumber evidence="6">2.1.1.199</ecNumber>
    </recommendedName>
    <alternativeName>
        <fullName evidence="6">16S rRNA m(4)C1402 methyltransferase</fullName>
    </alternativeName>
    <alternativeName>
        <fullName evidence="6">rRNA (cytosine-N(4)-)-methyltransferase RsmH</fullName>
    </alternativeName>
</protein>
<dbReference type="EC" id="2.1.1.199" evidence="6"/>
<keyword evidence="3 6" id="KW-0489">Methyltransferase</keyword>
<evidence type="ECO:0000313" key="7">
    <source>
        <dbReference type="EMBL" id="PIT88280.1"/>
    </source>
</evidence>
<evidence type="ECO:0000313" key="8">
    <source>
        <dbReference type="Proteomes" id="UP000231426"/>
    </source>
</evidence>
<keyword evidence="2 6" id="KW-0698">rRNA processing</keyword>